<comment type="caution">
    <text evidence="1">The sequence shown here is derived from an EMBL/GenBank/DDBJ whole genome shotgun (WGS) entry which is preliminary data.</text>
</comment>
<dbReference type="EMBL" id="JAUOEL010000012">
    <property type="protein sequence ID" value="MDO5977132.1"/>
    <property type="molecule type" value="Genomic_DNA"/>
</dbReference>
<protein>
    <recommendedName>
        <fullName evidence="3">Transposase</fullName>
    </recommendedName>
</protein>
<dbReference type="Proteomes" id="UP001176806">
    <property type="component" value="Unassembled WGS sequence"/>
</dbReference>
<evidence type="ECO:0000313" key="1">
    <source>
        <dbReference type="EMBL" id="MDO5977132.1"/>
    </source>
</evidence>
<accession>A0ABT8WVC1</accession>
<evidence type="ECO:0008006" key="3">
    <source>
        <dbReference type="Google" id="ProtNLM"/>
    </source>
</evidence>
<evidence type="ECO:0000313" key="2">
    <source>
        <dbReference type="Proteomes" id="UP001176806"/>
    </source>
</evidence>
<proteinExistence type="predicted"/>
<organism evidence="1 2">
    <name type="scientific">Flavivirga jejuensis</name>
    <dbReference type="NCBI Taxonomy" id="870487"/>
    <lineage>
        <taxon>Bacteria</taxon>
        <taxon>Pseudomonadati</taxon>
        <taxon>Bacteroidota</taxon>
        <taxon>Flavobacteriia</taxon>
        <taxon>Flavobacteriales</taxon>
        <taxon>Flavobacteriaceae</taxon>
        <taxon>Flavivirga</taxon>
    </lineage>
</organism>
<dbReference type="RefSeq" id="WP_303304463.1">
    <property type="nucleotide sequence ID" value="NZ_BAABDA010000011.1"/>
</dbReference>
<sequence>MIEGNTLFTDGGKFRANAGNRETRSLEKWEGYQKHVEARIEEVLKDAKSKDHTEPESLISINKELKSKKKLKTKIS</sequence>
<keyword evidence="2" id="KW-1185">Reference proteome</keyword>
<gene>
    <name evidence="1" type="ORF">Q4Q40_23290</name>
</gene>
<reference evidence="1" key="1">
    <citation type="submission" date="2023-07" db="EMBL/GenBank/DDBJ databases">
        <title>Two novel species in the genus Flavivirga.</title>
        <authorList>
            <person name="Kwon K."/>
        </authorList>
    </citation>
    <scope>NUCLEOTIDE SEQUENCE</scope>
    <source>
        <strain evidence="1">KACC 14158</strain>
    </source>
</reference>
<name>A0ABT8WVC1_9FLAO</name>